<dbReference type="EMBL" id="PQWO01000018">
    <property type="protein sequence ID" value="PZD71389.1"/>
    <property type="molecule type" value="Genomic_DNA"/>
</dbReference>
<protein>
    <recommendedName>
        <fullName evidence="3">EamA domain-containing protein</fullName>
    </recommendedName>
</protein>
<feature type="transmembrane region" description="Helical" evidence="2">
    <location>
        <begin position="221"/>
        <end position="239"/>
    </location>
</feature>
<feature type="transmembrane region" description="Helical" evidence="2">
    <location>
        <begin position="158"/>
        <end position="177"/>
    </location>
</feature>
<dbReference type="GO" id="GO:0016020">
    <property type="term" value="C:membrane"/>
    <property type="evidence" value="ECO:0007669"/>
    <property type="project" value="InterPro"/>
</dbReference>
<dbReference type="Gene3D" id="1.10.3730.20">
    <property type="match status" value="1"/>
</dbReference>
<dbReference type="Pfam" id="PF00892">
    <property type="entry name" value="EamA"/>
    <property type="match status" value="2"/>
</dbReference>
<dbReference type="OrthoDB" id="6235706at2"/>
<dbReference type="RefSeq" id="WP_110988168.1">
    <property type="nucleotide sequence ID" value="NZ_CAWNWM010000018.1"/>
</dbReference>
<comment type="caution">
    <text evidence="4">The sequence shown here is derived from an EMBL/GenBank/DDBJ whole genome shotgun (WGS) entry which is preliminary data.</text>
</comment>
<evidence type="ECO:0000313" key="4">
    <source>
        <dbReference type="EMBL" id="PZD71389.1"/>
    </source>
</evidence>
<reference evidence="4 5" key="1">
    <citation type="journal article" date="2018" name="Sci. Rep.">
        <title>A novel species of the marine cyanobacterium Acaryochloris with a unique pigment content and lifestyle.</title>
        <authorList>
            <person name="Partensky F."/>
            <person name="Six C."/>
            <person name="Ratin M."/>
            <person name="Garczarek L."/>
            <person name="Vaulot D."/>
            <person name="Probert I."/>
            <person name="Calteau A."/>
            <person name="Gourvil P."/>
            <person name="Marie D."/>
            <person name="Grebert T."/>
            <person name="Bouchier C."/>
            <person name="Le Panse S."/>
            <person name="Gachenot M."/>
            <person name="Rodriguez F."/>
            <person name="Garrido J.L."/>
        </authorList>
    </citation>
    <scope>NUCLEOTIDE SEQUENCE [LARGE SCALE GENOMIC DNA]</scope>
    <source>
        <strain evidence="4 5">RCC1774</strain>
    </source>
</reference>
<feature type="transmembrane region" description="Helical" evidence="2">
    <location>
        <begin position="33"/>
        <end position="53"/>
    </location>
</feature>
<gene>
    <name evidence="4" type="ORF">C1752_06668</name>
</gene>
<dbReference type="AlphaFoldDB" id="A0A2W1JBG4"/>
<keyword evidence="2" id="KW-0812">Transmembrane</keyword>
<name>A0A2W1JBG4_9CYAN</name>
<evidence type="ECO:0000313" key="5">
    <source>
        <dbReference type="Proteomes" id="UP000248857"/>
    </source>
</evidence>
<dbReference type="Proteomes" id="UP000248857">
    <property type="component" value="Unassembled WGS sequence"/>
</dbReference>
<feature type="transmembrane region" description="Helical" evidence="2">
    <location>
        <begin position="189"/>
        <end position="209"/>
    </location>
</feature>
<sequence length="296" mass="31561">MQTHLTGELAALSAAFLWALASVVYARIQASPLAINLGKGIVAIALLTLTLIFQGGLAPDLPSHSLLLLLLSGAIGIGFGDSVYLAALRALGARRTLLFEALAPPLAAVLALLFLNEELSSWAWLGMSLTIAGVTWVISERSSQLQEQGRDRRWGIVYALLASMAQASGAVLSRAALVDTPLSPTWGAFLRLCSGVFVLVLWGLGQGKLRSWVLELRSQHLLRQLCLAAFGGTYLGIWLQQISLKYAEAGIAQTLTATSPLFVLPIAIWLGERVSIRAWLGAATAVTGVALLLWLQ</sequence>
<feature type="transmembrane region" description="Helical" evidence="2">
    <location>
        <begin position="97"/>
        <end position="115"/>
    </location>
</feature>
<dbReference type="SUPFAM" id="SSF103481">
    <property type="entry name" value="Multidrug resistance efflux transporter EmrE"/>
    <property type="match status" value="2"/>
</dbReference>
<keyword evidence="2" id="KW-1133">Transmembrane helix</keyword>
<keyword evidence="2" id="KW-0472">Membrane</keyword>
<feature type="transmembrane region" description="Helical" evidence="2">
    <location>
        <begin position="6"/>
        <end position="26"/>
    </location>
</feature>
<feature type="transmembrane region" description="Helical" evidence="2">
    <location>
        <begin position="278"/>
        <end position="295"/>
    </location>
</feature>
<evidence type="ECO:0000259" key="3">
    <source>
        <dbReference type="Pfam" id="PF00892"/>
    </source>
</evidence>
<feature type="domain" description="EamA" evidence="3">
    <location>
        <begin position="154"/>
        <end position="293"/>
    </location>
</feature>
<organism evidence="4 5">
    <name type="scientific">Acaryochloris thomasi RCC1774</name>
    <dbReference type="NCBI Taxonomy" id="1764569"/>
    <lineage>
        <taxon>Bacteria</taxon>
        <taxon>Bacillati</taxon>
        <taxon>Cyanobacteriota</taxon>
        <taxon>Cyanophyceae</taxon>
        <taxon>Acaryochloridales</taxon>
        <taxon>Acaryochloridaceae</taxon>
        <taxon>Acaryochloris</taxon>
        <taxon>Acaryochloris thomasi</taxon>
    </lineage>
</organism>
<keyword evidence="5" id="KW-1185">Reference proteome</keyword>
<proteinExistence type="inferred from homology"/>
<dbReference type="InterPro" id="IPR000620">
    <property type="entry name" value="EamA_dom"/>
</dbReference>
<feature type="domain" description="EamA" evidence="3">
    <location>
        <begin position="6"/>
        <end position="138"/>
    </location>
</feature>
<evidence type="ECO:0000256" key="1">
    <source>
        <dbReference type="ARBA" id="ARBA00007362"/>
    </source>
</evidence>
<feature type="transmembrane region" description="Helical" evidence="2">
    <location>
        <begin position="121"/>
        <end position="138"/>
    </location>
</feature>
<evidence type="ECO:0000256" key="2">
    <source>
        <dbReference type="SAM" id="Phobius"/>
    </source>
</evidence>
<dbReference type="PANTHER" id="PTHR22911">
    <property type="entry name" value="ACYL-MALONYL CONDENSING ENZYME-RELATED"/>
    <property type="match status" value="1"/>
</dbReference>
<feature type="transmembrane region" description="Helical" evidence="2">
    <location>
        <begin position="251"/>
        <end position="271"/>
    </location>
</feature>
<feature type="transmembrane region" description="Helical" evidence="2">
    <location>
        <begin position="65"/>
        <end position="85"/>
    </location>
</feature>
<comment type="similarity">
    <text evidence="1">Belongs to the EamA transporter family.</text>
</comment>
<dbReference type="InterPro" id="IPR037185">
    <property type="entry name" value="EmrE-like"/>
</dbReference>
<accession>A0A2W1JBG4</accession>
<dbReference type="PANTHER" id="PTHR22911:SF137">
    <property type="entry name" value="SOLUTE CARRIER FAMILY 35 MEMBER G2-RELATED"/>
    <property type="match status" value="1"/>
</dbReference>